<reference evidence="1" key="1">
    <citation type="journal article" date="2020" name="Nat. Commun.">
        <title>Large-scale genome sequencing of mycorrhizal fungi provides insights into the early evolution of symbiotic traits.</title>
        <authorList>
            <person name="Miyauchi S."/>
            <person name="Kiss E."/>
            <person name="Kuo A."/>
            <person name="Drula E."/>
            <person name="Kohler A."/>
            <person name="Sanchez-Garcia M."/>
            <person name="Morin E."/>
            <person name="Andreopoulos B."/>
            <person name="Barry K.W."/>
            <person name="Bonito G."/>
            <person name="Buee M."/>
            <person name="Carver A."/>
            <person name="Chen C."/>
            <person name="Cichocki N."/>
            <person name="Clum A."/>
            <person name="Culley D."/>
            <person name="Crous P.W."/>
            <person name="Fauchery L."/>
            <person name="Girlanda M."/>
            <person name="Hayes R.D."/>
            <person name="Keri Z."/>
            <person name="LaButti K."/>
            <person name="Lipzen A."/>
            <person name="Lombard V."/>
            <person name="Magnuson J."/>
            <person name="Maillard F."/>
            <person name="Murat C."/>
            <person name="Nolan M."/>
            <person name="Ohm R.A."/>
            <person name="Pangilinan J."/>
            <person name="Pereira M.F."/>
            <person name="Perotto S."/>
            <person name="Peter M."/>
            <person name="Pfister S."/>
            <person name="Riley R."/>
            <person name="Sitrit Y."/>
            <person name="Stielow J.B."/>
            <person name="Szollosi G."/>
            <person name="Zifcakova L."/>
            <person name="Stursova M."/>
            <person name="Spatafora J.W."/>
            <person name="Tedersoo L."/>
            <person name="Vaario L.M."/>
            <person name="Yamada A."/>
            <person name="Yan M."/>
            <person name="Wang P."/>
            <person name="Xu J."/>
            <person name="Bruns T."/>
            <person name="Baldrian P."/>
            <person name="Vilgalys R."/>
            <person name="Dunand C."/>
            <person name="Henrissat B."/>
            <person name="Grigoriev I.V."/>
            <person name="Hibbett D."/>
            <person name="Nagy L.G."/>
            <person name="Martin F.M."/>
        </authorList>
    </citation>
    <scope>NUCLEOTIDE SEQUENCE</scope>
    <source>
        <strain evidence="1">UP504</strain>
    </source>
</reference>
<dbReference type="Proteomes" id="UP000886523">
    <property type="component" value="Unassembled WGS sequence"/>
</dbReference>
<protein>
    <submittedName>
        <fullName evidence="1">Uncharacterized protein</fullName>
    </submittedName>
</protein>
<evidence type="ECO:0000313" key="2">
    <source>
        <dbReference type="Proteomes" id="UP000886523"/>
    </source>
</evidence>
<dbReference type="GO" id="GO:0003676">
    <property type="term" value="F:nucleic acid binding"/>
    <property type="evidence" value="ECO:0007669"/>
    <property type="project" value="InterPro"/>
</dbReference>
<dbReference type="AlphaFoldDB" id="A0A9P6B5D0"/>
<keyword evidence="2" id="KW-1185">Reference proteome</keyword>
<dbReference type="PANTHER" id="PTHR35871:SF1">
    <property type="entry name" value="CXC1-LIKE CYSTEINE CLUSTER ASSOCIATED WITH KDZ TRANSPOSASES DOMAIN-CONTAINING PROTEIN"/>
    <property type="match status" value="1"/>
</dbReference>
<proteinExistence type="predicted"/>
<dbReference type="OrthoDB" id="2418550at2759"/>
<evidence type="ECO:0000313" key="1">
    <source>
        <dbReference type="EMBL" id="KAF9516616.1"/>
    </source>
</evidence>
<dbReference type="Gene3D" id="3.30.420.10">
    <property type="entry name" value="Ribonuclease H-like superfamily/Ribonuclease H"/>
    <property type="match status" value="1"/>
</dbReference>
<dbReference type="PANTHER" id="PTHR35871">
    <property type="entry name" value="EXPRESSED PROTEIN"/>
    <property type="match status" value="1"/>
</dbReference>
<name>A0A9P6B5D0_9AGAM</name>
<gene>
    <name evidence="1" type="ORF">BS47DRAFT_1441026</name>
</gene>
<sequence>MSDLTTFLRNIYGTWKSSVLLMDKDVRHKIQTHLCGIGPYIAATDIHWLWIMGYNWQKEQKGQYSDGHECEDVIQDCQSVFFPAVAEYAKSMWKWDDEGKEEVPTSPPEKWTVVWFHDESIFYAHNCHKVCWVHDSESAKPYAKGDGASLMVADFVSADYGWLQGDDCDACVLLKPGKNSKDILSQKYLNEKHVFVFDNAHTHAKHAKDALSVLHMPCNPKHWGMTVPTHDPNGKTIYVLNGKPHTEVKCMANTAFNGQQQTLYFPDDHLGMAQILNEHGHQKINSLHTQCPNFSCQSISNNCSNFINVPCLLMVHCKARGFDVLFLPKFHCELNFIEQIEDVERNSKAALNRVSILSIWWFSNQSLHYMDG</sequence>
<comment type="caution">
    <text evidence="1">The sequence shown here is derived from an EMBL/GenBank/DDBJ whole genome shotgun (WGS) entry which is preliminary data.</text>
</comment>
<organism evidence="1 2">
    <name type="scientific">Hydnum rufescens UP504</name>
    <dbReference type="NCBI Taxonomy" id="1448309"/>
    <lineage>
        <taxon>Eukaryota</taxon>
        <taxon>Fungi</taxon>
        <taxon>Dikarya</taxon>
        <taxon>Basidiomycota</taxon>
        <taxon>Agaricomycotina</taxon>
        <taxon>Agaricomycetes</taxon>
        <taxon>Cantharellales</taxon>
        <taxon>Hydnaceae</taxon>
        <taxon>Hydnum</taxon>
    </lineage>
</organism>
<accession>A0A9P6B5D0</accession>
<dbReference type="EMBL" id="MU128938">
    <property type="protein sequence ID" value="KAF9516616.1"/>
    <property type="molecule type" value="Genomic_DNA"/>
</dbReference>
<dbReference type="InterPro" id="IPR036397">
    <property type="entry name" value="RNaseH_sf"/>
</dbReference>